<dbReference type="Pfam" id="PF00583">
    <property type="entry name" value="Acetyltransf_1"/>
    <property type="match status" value="2"/>
</dbReference>
<dbReference type="GO" id="GO:0016747">
    <property type="term" value="F:acyltransferase activity, transferring groups other than amino-acyl groups"/>
    <property type="evidence" value="ECO:0007669"/>
    <property type="project" value="InterPro"/>
</dbReference>
<dbReference type="Proteomes" id="UP000244384">
    <property type="component" value="Chromosome"/>
</dbReference>
<protein>
    <submittedName>
        <fullName evidence="3">GNAT family N-acetyltransferase</fullName>
    </submittedName>
</protein>
<keyword evidence="4" id="KW-1185">Reference proteome</keyword>
<sequence>MSLRLPAGLTERPLTMADAPEVTGVLAASERHFVGEAFIDESDVIGMWSTEGRDLATDTLAVLDDGRIVAGAEVNTRRHLLVEVLPSHLGRGIGTALADWAEGLARGRGWEVAEQQIASADTAGAEILAARGYERVSGEWVLRLDEDAPLRRHALPADVVIRPFEPADARAVHTVVVDAFAEWEGQFRLAYEDWHTRHVERDGADTSHWRVATAAGEVVGAAVVHDSDGATWVHQLAVRADHRGQGIAQGLLAEAYDAGRRRGCLTGELATSSRSGALPLYERLGMRVVGEFESWQLRLGQP</sequence>
<dbReference type="InterPro" id="IPR000182">
    <property type="entry name" value="GNAT_dom"/>
</dbReference>
<reference evidence="4" key="1">
    <citation type="submission" date="2018-01" db="EMBL/GenBank/DDBJ databases">
        <authorList>
            <person name="Li J."/>
        </authorList>
    </citation>
    <scope>NUCLEOTIDE SEQUENCE [LARGE SCALE GENOMIC DNA]</scope>
    <source>
        <strain evidence="4">592</strain>
    </source>
</reference>
<dbReference type="RefSeq" id="WP_108577196.1">
    <property type="nucleotide sequence ID" value="NZ_CP026952.1"/>
</dbReference>
<dbReference type="InterPro" id="IPR016181">
    <property type="entry name" value="Acyl_CoA_acyltransferase"/>
</dbReference>
<evidence type="ECO:0000256" key="1">
    <source>
        <dbReference type="ARBA" id="ARBA00022679"/>
    </source>
</evidence>
<organism evidence="3 4">
    <name type="scientific">Aeromicrobium chenweiae</name>
    <dbReference type="NCBI Taxonomy" id="2079793"/>
    <lineage>
        <taxon>Bacteria</taxon>
        <taxon>Bacillati</taxon>
        <taxon>Actinomycetota</taxon>
        <taxon>Actinomycetes</taxon>
        <taxon>Propionibacteriales</taxon>
        <taxon>Nocardioidaceae</taxon>
        <taxon>Aeromicrobium</taxon>
    </lineage>
</organism>
<dbReference type="PROSITE" id="PS51186">
    <property type="entry name" value="GNAT"/>
    <property type="match status" value="2"/>
</dbReference>
<dbReference type="EMBL" id="CP026952">
    <property type="protein sequence ID" value="AWB91550.1"/>
    <property type="molecule type" value="Genomic_DNA"/>
</dbReference>
<dbReference type="SUPFAM" id="SSF55729">
    <property type="entry name" value="Acyl-CoA N-acyltransferases (Nat)"/>
    <property type="match status" value="2"/>
</dbReference>
<dbReference type="InterPro" id="IPR050832">
    <property type="entry name" value="Bact_Acetyltransf"/>
</dbReference>
<dbReference type="Gene3D" id="3.40.630.30">
    <property type="match status" value="1"/>
</dbReference>
<evidence type="ECO:0000313" key="4">
    <source>
        <dbReference type="Proteomes" id="UP000244384"/>
    </source>
</evidence>
<proteinExistence type="predicted"/>
<dbReference type="OrthoDB" id="9799092at2"/>
<evidence type="ECO:0000256" key="2">
    <source>
        <dbReference type="ARBA" id="ARBA00023315"/>
    </source>
</evidence>
<name>A0A2S0WJY2_9ACTN</name>
<dbReference type="CDD" id="cd04301">
    <property type="entry name" value="NAT_SF"/>
    <property type="match status" value="2"/>
</dbReference>
<accession>A0A5F2EW83</accession>
<dbReference type="KEGG" id="aez:C3E78_04570"/>
<keyword evidence="2" id="KW-0012">Acyltransferase</keyword>
<dbReference type="PANTHER" id="PTHR43877:SF2">
    <property type="entry name" value="AMINOALKYLPHOSPHONATE N-ACETYLTRANSFERASE-RELATED"/>
    <property type="match status" value="1"/>
</dbReference>
<dbReference type="PANTHER" id="PTHR43877">
    <property type="entry name" value="AMINOALKYLPHOSPHONATE N-ACETYLTRANSFERASE-RELATED-RELATED"/>
    <property type="match status" value="1"/>
</dbReference>
<evidence type="ECO:0000313" key="3">
    <source>
        <dbReference type="EMBL" id="AWB91550.1"/>
    </source>
</evidence>
<gene>
    <name evidence="3" type="ORF">C3E78_04570</name>
</gene>
<accession>A0A2S0WJY2</accession>
<dbReference type="AlphaFoldDB" id="A0A2S0WJY2"/>
<keyword evidence="1 3" id="KW-0808">Transferase</keyword>